<name>A0ABR9CA76_9HYPH</name>
<feature type="region of interest" description="Disordered" evidence="1">
    <location>
        <begin position="1"/>
        <end position="22"/>
    </location>
</feature>
<comment type="caution">
    <text evidence="2">The sequence shown here is derived from an EMBL/GenBank/DDBJ whole genome shotgun (WGS) entry which is preliminary data.</text>
</comment>
<dbReference type="Pfam" id="PF05013">
    <property type="entry name" value="FGase"/>
    <property type="match status" value="1"/>
</dbReference>
<evidence type="ECO:0000256" key="1">
    <source>
        <dbReference type="SAM" id="MobiDB-lite"/>
    </source>
</evidence>
<protein>
    <submittedName>
        <fullName evidence="2">N-formylglutamate amidohydrolase</fullName>
    </submittedName>
</protein>
<reference evidence="2 3" key="1">
    <citation type="submission" date="2020-09" db="EMBL/GenBank/DDBJ databases">
        <title>The genome sequence of type strain Labrenzia polysiphoniae KACC 19711.</title>
        <authorList>
            <person name="Liu Y."/>
        </authorList>
    </citation>
    <scope>NUCLEOTIDE SEQUENCE [LARGE SCALE GENOMIC DNA]</scope>
    <source>
        <strain evidence="2 3">KACC 19711</strain>
    </source>
</reference>
<accession>A0ABR9CA76</accession>
<gene>
    <name evidence="2" type="ORF">IG617_10980</name>
</gene>
<organism evidence="2 3">
    <name type="scientific">Roseibium polysiphoniae</name>
    <dbReference type="NCBI Taxonomy" id="2571221"/>
    <lineage>
        <taxon>Bacteria</taxon>
        <taxon>Pseudomonadati</taxon>
        <taxon>Pseudomonadota</taxon>
        <taxon>Alphaproteobacteria</taxon>
        <taxon>Hyphomicrobiales</taxon>
        <taxon>Stappiaceae</taxon>
        <taxon>Roseibium</taxon>
    </lineage>
</organism>
<proteinExistence type="predicted"/>
<evidence type="ECO:0000313" key="3">
    <source>
        <dbReference type="Proteomes" id="UP000615687"/>
    </source>
</evidence>
<dbReference type="Proteomes" id="UP000615687">
    <property type="component" value="Unassembled WGS sequence"/>
</dbReference>
<dbReference type="Gene3D" id="3.40.630.40">
    <property type="entry name" value="Zn-dependent exopeptidases"/>
    <property type="match status" value="1"/>
</dbReference>
<dbReference type="EMBL" id="JACYXJ010000004">
    <property type="protein sequence ID" value="MBD8876811.1"/>
    <property type="molecule type" value="Genomic_DNA"/>
</dbReference>
<evidence type="ECO:0000313" key="2">
    <source>
        <dbReference type="EMBL" id="MBD8876811.1"/>
    </source>
</evidence>
<keyword evidence="3" id="KW-1185">Reference proteome</keyword>
<dbReference type="SUPFAM" id="SSF53187">
    <property type="entry name" value="Zn-dependent exopeptidases"/>
    <property type="match status" value="1"/>
</dbReference>
<dbReference type="InterPro" id="IPR007709">
    <property type="entry name" value="N-FG_amidohydro"/>
</dbReference>
<sequence length="316" mass="35211">MLDQETKGYQLATSDPSDPYGTDQVDFNGHPPFEVLAPADQRLPFVFNSPHSGCQYPQSFLEASRLNSHSIRRSEDAFVDSLFKHVVPLGSPLLRAHFPRAYLDVNREPYELDPKMFEGRLPSYANIRSIRVAGGLGTVARVVSEAQEIYHHRLPVSEALFRIEGIYKPYHSTLRRLLAQTHVTFSHAILIDCHSMPSTVKCQTTDQRPDFILGDRYGTSCAPELTEYAASLLSGMGYSVNRNKPYAGGFITEHYGRPARGLHALQIEINRGLYMDEVTHAPHSGFNALADDLARFARDLTSMPDASFIGDALAAE</sequence>